<feature type="domain" description="HTH tetR-type" evidence="3">
    <location>
        <begin position="20"/>
        <end position="81"/>
    </location>
</feature>
<dbReference type="GeneID" id="88848469"/>
<dbReference type="InterPro" id="IPR009057">
    <property type="entry name" value="Homeodomain-like_sf"/>
</dbReference>
<dbReference type="Gene3D" id="1.10.357.10">
    <property type="entry name" value="Tetracycline Repressor, domain 2"/>
    <property type="match status" value="1"/>
</dbReference>
<evidence type="ECO:0000313" key="4">
    <source>
        <dbReference type="EMBL" id="BBH49736.1"/>
    </source>
</evidence>
<accession>A0A3G9K0N5</accession>
<protein>
    <recommendedName>
        <fullName evidence="3">HTH tetR-type domain-containing protein</fullName>
    </recommendedName>
</protein>
<dbReference type="EMBL" id="AP019367">
    <property type="protein sequence ID" value="BBH49736.1"/>
    <property type="molecule type" value="Genomic_DNA"/>
</dbReference>
<dbReference type="RefSeq" id="WP_232619869.1">
    <property type="nucleotide sequence ID" value="NZ_AP019367.1"/>
</dbReference>
<gene>
    <name evidence="4" type="ORF">Pcatena_03230</name>
</gene>
<dbReference type="SUPFAM" id="SSF46689">
    <property type="entry name" value="Homeodomain-like"/>
    <property type="match status" value="1"/>
</dbReference>
<evidence type="ECO:0000256" key="2">
    <source>
        <dbReference type="PROSITE-ProRule" id="PRU00335"/>
    </source>
</evidence>
<proteinExistence type="predicted"/>
<dbReference type="Pfam" id="PF00440">
    <property type="entry name" value="TetR_N"/>
    <property type="match status" value="1"/>
</dbReference>
<sequence length="250" mass="26845">MSDVLASTPVAPPRLDRRSLRSRARLRDALAAEIQATGDLSRVTVTAVTERAGLTRRTFYSHFHDIPDLVAAVEADALADIRSLVERIAASHLDDLTAALERLKPAPGAVELLCYFRDNAAHLTALLGEGGDPAFVEKIKDVCADAVCGRALDGIDARAVGPFFDYYLAFAVSAEAGVLTRWLTGGMRESVQTMALMMTALTFVRPGDLYGKTIDLNVPAYALALMRSTESQTVAAGGDTRRAEGEPNHD</sequence>
<dbReference type="Pfam" id="PF14278">
    <property type="entry name" value="TetR_C_8"/>
    <property type="match status" value="1"/>
</dbReference>
<organism evidence="4 5">
    <name type="scientific">Parolsenella catena</name>
    <dbReference type="NCBI Taxonomy" id="2003188"/>
    <lineage>
        <taxon>Bacteria</taxon>
        <taxon>Bacillati</taxon>
        <taxon>Actinomycetota</taxon>
        <taxon>Coriobacteriia</taxon>
        <taxon>Coriobacteriales</taxon>
        <taxon>Atopobiaceae</taxon>
        <taxon>Parolsenella</taxon>
    </lineage>
</organism>
<dbReference type="PANTHER" id="PTHR43479">
    <property type="entry name" value="ACREF/ENVCD OPERON REPRESSOR-RELATED"/>
    <property type="match status" value="1"/>
</dbReference>
<name>A0A3G9K0N5_9ACTN</name>
<reference evidence="5" key="1">
    <citation type="submission" date="2018-11" db="EMBL/GenBank/DDBJ databases">
        <title>Comparative genomics of Parolsenella catena and Libanicoccus massiliensis: Reclassification of Libanicoccus massiliensis as Parolsenella massiliensis comb. nov.</title>
        <authorList>
            <person name="Sakamoto M."/>
            <person name="Ikeyama N."/>
            <person name="Murakami T."/>
            <person name="Mori H."/>
            <person name="Yuki M."/>
            <person name="Ohkuma M."/>
        </authorList>
    </citation>
    <scope>NUCLEOTIDE SEQUENCE [LARGE SCALE GENOMIC DNA]</scope>
    <source>
        <strain evidence="5">JCM 31932</strain>
    </source>
</reference>
<dbReference type="KEGG" id="pcat:Pcatena_03230"/>
<keyword evidence="1 2" id="KW-0238">DNA-binding</keyword>
<evidence type="ECO:0000313" key="5">
    <source>
        <dbReference type="Proteomes" id="UP000273154"/>
    </source>
</evidence>
<evidence type="ECO:0000259" key="3">
    <source>
        <dbReference type="PROSITE" id="PS50977"/>
    </source>
</evidence>
<dbReference type="InterPro" id="IPR050624">
    <property type="entry name" value="HTH-type_Tx_Regulator"/>
</dbReference>
<evidence type="ECO:0000256" key="1">
    <source>
        <dbReference type="ARBA" id="ARBA00023125"/>
    </source>
</evidence>
<feature type="DNA-binding region" description="H-T-H motif" evidence="2">
    <location>
        <begin position="44"/>
        <end position="63"/>
    </location>
</feature>
<dbReference type="PROSITE" id="PS50977">
    <property type="entry name" value="HTH_TETR_2"/>
    <property type="match status" value="1"/>
</dbReference>
<dbReference type="PANTHER" id="PTHR43479:SF11">
    <property type="entry name" value="ACREF_ENVCD OPERON REPRESSOR-RELATED"/>
    <property type="match status" value="1"/>
</dbReference>
<dbReference type="GO" id="GO:0003677">
    <property type="term" value="F:DNA binding"/>
    <property type="evidence" value="ECO:0007669"/>
    <property type="project" value="UniProtKB-UniRule"/>
</dbReference>
<dbReference type="AlphaFoldDB" id="A0A3G9K0N5"/>
<dbReference type="Proteomes" id="UP000273154">
    <property type="component" value="Chromosome"/>
</dbReference>
<dbReference type="InterPro" id="IPR039532">
    <property type="entry name" value="TetR_C_Firmicutes"/>
</dbReference>
<dbReference type="InterPro" id="IPR001647">
    <property type="entry name" value="HTH_TetR"/>
</dbReference>
<keyword evidence="5" id="KW-1185">Reference proteome</keyword>